<gene>
    <name evidence="3" type="ORF">UTRI_04352_B</name>
</gene>
<dbReference type="PANTHER" id="PTHR10073">
    <property type="entry name" value="DNA MISMATCH REPAIR PROTEIN MLH, PMS, MUTL"/>
    <property type="match status" value="1"/>
</dbReference>
<evidence type="ECO:0000256" key="1">
    <source>
        <dbReference type="SAM" id="MobiDB-lite"/>
    </source>
</evidence>
<dbReference type="SMART" id="SM00853">
    <property type="entry name" value="MutL_C"/>
    <property type="match status" value="1"/>
</dbReference>
<dbReference type="OrthoDB" id="429932at2759"/>
<reference evidence="3 4" key="1">
    <citation type="submission" date="2018-03" db="EMBL/GenBank/DDBJ databases">
        <authorList>
            <person name="Guldener U."/>
        </authorList>
    </citation>
    <scope>NUCLEOTIDE SEQUENCE [LARGE SCALE GENOMIC DNA]</scope>
    <source>
        <strain evidence="3 4">NBRC100155</strain>
    </source>
</reference>
<dbReference type="GO" id="GO:0140664">
    <property type="term" value="F:ATP-dependent DNA damage sensor activity"/>
    <property type="evidence" value="ECO:0007669"/>
    <property type="project" value="InterPro"/>
</dbReference>
<dbReference type="Proteomes" id="UP000324022">
    <property type="component" value="Unassembled WGS sequence"/>
</dbReference>
<dbReference type="PANTHER" id="PTHR10073:SF47">
    <property type="entry name" value="DNA MISMATCH REPAIR PROTEIN MLH3"/>
    <property type="match status" value="1"/>
</dbReference>
<dbReference type="AlphaFoldDB" id="A0A5C3EC56"/>
<dbReference type="GO" id="GO:0032300">
    <property type="term" value="C:mismatch repair complex"/>
    <property type="evidence" value="ECO:0007669"/>
    <property type="project" value="InterPro"/>
</dbReference>
<dbReference type="SUPFAM" id="SSF118116">
    <property type="entry name" value="DNA mismatch repair protein MutL"/>
    <property type="match status" value="1"/>
</dbReference>
<evidence type="ECO:0000259" key="2">
    <source>
        <dbReference type="SMART" id="SM00853"/>
    </source>
</evidence>
<dbReference type="GO" id="GO:0005524">
    <property type="term" value="F:ATP binding"/>
    <property type="evidence" value="ECO:0007669"/>
    <property type="project" value="InterPro"/>
</dbReference>
<dbReference type="GO" id="GO:0006298">
    <property type="term" value="P:mismatch repair"/>
    <property type="evidence" value="ECO:0007669"/>
    <property type="project" value="InterPro"/>
</dbReference>
<name>A0A5C3EC56_9BASI</name>
<evidence type="ECO:0000313" key="4">
    <source>
        <dbReference type="Proteomes" id="UP000324022"/>
    </source>
</evidence>
<protein>
    <submittedName>
        <fullName evidence="3">Related to MLH3 - insertion and deletion mismatch repair protein</fullName>
    </submittedName>
</protein>
<accession>A0A5C3EC56</accession>
<feature type="region of interest" description="Disordered" evidence="1">
    <location>
        <begin position="119"/>
        <end position="141"/>
    </location>
</feature>
<feature type="domain" description="MutL C-terminal dimerisation" evidence="2">
    <location>
        <begin position="610"/>
        <end position="799"/>
    </location>
</feature>
<dbReference type="GO" id="GO:0016887">
    <property type="term" value="F:ATP hydrolysis activity"/>
    <property type="evidence" value="ECO:0007669"/>
    <property type="project" value="InterPro"/>
</dbReference>
<dbReference type="InterPro" id="IPR042120">
    <property type="entry name" value="MutL_C_dimsub"/>
</dbReference>
<dbReference type="Gene3D" id="3.30.1540.20">
    <property type="entry name" value="MutL, C-terminal domain, dimerisation subdomain"/>
    <property type="match status" value="2"/>
</dbReference>
<feature type="region of interest" description="Disordered" evidence="1">
    <location>
        <begin position="398"/>
        <end position="427"/>
    </location>
</feature>
<sequence>MDAIERLPDATAASIQASLLAVTAQDICRILFRHVVEQCQQVFGTPSGRISLSIDYATWSITAALDLDHISQLSSASKVATVSSSDHRELELLSHLGFVHVVTTSSSGVTVSIWQDGKETRSHAPSTPLVTPPPSNPLGNNRGVIATMRNVFSGMPVRRKLIATEATKKSQIDSLVHCVRELSLLSPEATILLSFRHAPRLDGTTPVAKVLLNLPRAKDLAHRYQAAFGIDSLESDSVRIIAAEHIFTSIRMEINGFVCQTPTMNAPQIVFLQGRIWPGAEPRVGAHRLGRDSAAFASLLSTFELTWSDEPVHRHTRHASLSRDLYRQVCERILAVYGDSAPHRGWPSSHAFVLNVTLSRISQEEPAETHREEATPLTASSFQARLLDAICCVPTVEASSTSRKRKRSSRPSTAVESAPNGDAISPIRARPATASLAVDSFGPGAPAPEGMMEWRDPMNGRLFHIDRRTGHSIAVRPQSARLEAENVPAIEKIKAARRGRIVDRSRLNKGLNLSPSKQRANIGDELANDDEFDDASLDAALASIPSPSPAAPVDVSRKSRFFDSRRPRRISLLHPLPSQHSSDQDDSVCRPNASELELAITRLDLQQATVLDQVDGKFILCSASPSPSANPVLFCIDQHAADERYRLERLLEDYVSDCASGTSAHILPTTLTLGISTKQYEQITKNETLRQGLDYLGWAIQTAVVIHPTLGHAQLDLIGIPYILKEKSLTHRGRVKDQPLLQSTFENCLLEMTMCSSPLTLTTVADGDWVTMSRVLPSSLMEVVKSTACRSAIMFNDQLSKEASERLVRRLATCKFPFGCAHGRPTLVPLCQVEVGKGRRM</sequence>
<keyword evidence="4" id="KW-1185">Reference proteome</keyword>
<dbReference type="InterPro" id="IPR038973">
    <property type="entry name" value="MutL/Mlh/Pms-like"/>
</dbReference>
<proteinExistence type="predicted"/>
<organism evidence="3 4">
    <name type="scientific">Ustilago trichophora</name>
    <dbReference type="NCBI Taxonomy" id="86804"/>
    <lineage>
        <taxon>Eukaryota</taxon>
        <taxon>Fungi</taxon>
        <taxon>Dikarya</taxon>
        <taxon>Basidiomycota</taxon>
        <taxon>Ustilaginomycotina</taxon>
        <taxon>Ustilaginomycetes</taxon>
        <taxon>Ustilaginales</taxon>
        <taxon>Ustilaginaceae</taxon>
        <taxon>Ustilago</taxon>
    </lineage>
</organism>
<dbReference type="InterPro" id="IPR014790">
    <property type="entry name" value="MutL_C"/>
</dbReference>
<dbReference type="InterPro" id="IPR037198">
    <property type="entry name" value="MutL_C_sf"/>
</dbReference>
<evidence type="ECO:0000313" key="3">
    <source>
        <dbReference type="EMBL" id="SPO27615.1"/>
    </source>
</evidence>
<dbReference type="EMBL" id="OOIN01000018">
    <property type="protein sequence ID" value="SPO27615.1"/>
    <property type="molecule type" value="Genomic_DNA"/>
</dbReference>